<dbReference type="SUPFAM" id="SSF54791">
    <property type="entry name" value="Eukaryotic type KH-domain (KH-domain type I)"/>
    <property type="match status" value="1"/>
</dbReference>
<dbReference type="GO" id="GO:0071028">
    <property type="term" value="P:nuclear mRNA surveillance"/>
    <property type="evidence" value="ECO:0007669"/>
    <property type="project" value="EnsemblFungi"/>
</dbReference>
<dbReference type="InterPro" id="IPR003029">
    <property type="entry name" value="S1_domain"/>
</dbReference>
<dbReference type="AlphaFoldDB" id="B6JY62"/>
<dbReference type="GeneID" id="7048706"/>
<sequence length="326" mass="36926">MITVLQPIQTYQPSEDVVEETEDTTFDLLKEEEEDEDEMDLDVGDEVRHLRNVVTPGQLITEDPQFMRGHGTYADGARICASVAGIVQRVNKLISVKPFKSRYVPEIGDLVVGRITEVQPKRWKVDIGVKLDAILMLSSINLPGGVQRRKSETDELQMRTFFQENDLLVAEVQQYFSDGSVSIHTRSLKYGKLRNGVFLKVPPVLIVRSKVHSYSFPGGVDVILSVNGYVWISKHMETQKSSVSITRLEEEASFAIYSNENDEIEPHTRLAISRMYICIQALAARELPLTEATILSIYELSLQYTDLQQLTNPEVLDRLAVEVMHQ</sequence>
<dbReference type="InterPro" id="IPR004088">
    <property type="entry name" value="KH_dom_type_1"/>
</dbReference>
<keyword evidence="4" id="KW-0271">Exosome</keyword>
<dbReference type="InterPro" id="IPR036612">
    <property type="entry name" value="KH_dom_type_1_sf"/>
</dbReference>
<dbReference type="Pfam" id="PF15985">
    <property type="entry name" value="KH_6"/>
    <property type="match status" value="1"/>
</dbReference>
<dbReference type="GO" id="GO:0071038">
    <property type="term" value="P:TRAMP-dependent tRNA surveillance pathway"/>
    <property type="evidence" value="ECO:0000318"/>
    <property type="project" value="GO_Central"/>
</dbReference>
<dbReference type="InterPro" id="IPR012340">
    <property type="entry name" value="NA-bd_OB-fold"/>
</dbReference>
<dbReference type="OMA" id="GVNGFIW"/>
<gene>
    <name evidence="9" type="primary">rrp4</name>
    <name evidence="8" type="ORF">SJAG_01521</name>
</gene>
<proteinExistence type="inferred from homology"/>
<keyword evidence="6" id="KW-0539">Nucleus</keyword>
<dbReference type="OrthoDB" id="1650at2759"/>
<dbReference type="GO" id="GO:0071034">
    <property type="term" value="P:CUT catabolic process"/>
    <property type="evidence" value="ECO:0000318"/>
    <property type="project" value="GO_Central"/>
</dbReference>
<evidence type="ECO:0000256" key="2">
    <source>
        <dbReference type="ARBA" id="ARBA00009155"/>
    </source>
</evidence>
<organism evidence="8 10">
    <name type="scientific">Schizosaccharomyces japonicus (strain yFS275 / FY16936)</name>
    <name type="common">Fission yeast</name>
    <dbReference type="NCBI Taxonomy" id="402676"/>
    <lineage>
        <taxon>Eukaryota</taxon>
        <taxon>Fungi</taxon>
        <taxon>Dikarya</taxon>
        <taxon>Ascomycota</taxon>
        <taxon>Taphrinomycotina</taxon>
        <taxon>Schizosaccharomycetes</taxon>
        <taxon>Schizosaccharomycetales</taxon>
        <taxon>Schizosaccharomycetaceae</taxon>
        <taxon>Schizosaccharomyces</taxon>
    </lineage>
</organism>
<dbReference type="Pfam" id="PF14382">
    <property type="entry name" value="ECR1_N"/>
    <property type="match status" value="1"/>
</dbReference>
<evidence type="ECO:0000256" key="6">
    <source>
        <dbReference type="ARBA" id="ARBA00023242"/>
    </source>
</evidence>
<keyword evidence="3" id="KW-0698">rRNA processing</keyword>
<name>B6JY62_SCHJY</name>
<dbReference type="InterPro" id="IPR025721">
    <property type="entry name" value="Exosome_cplx_N_dom"/>
</dbReference>
<dbReference type="GO" id="GO:0000177">
    <property type="term" value="C:cytoplasmic exosome (RNase complex)"/>
    <property type="evidence" value="ECO:0000318"/>
    <property type="project" value="GO_Central"/>
</dbReference>
<dbReference type="GO" id="GO:0071051">
    <property type="term" value="P:poly(A)-dependent snoRNA 3'-end processing"/>
    <property type="evidence" value="ECO:0000318"/>
    <property type="project" value="GO_Central"/>
</dbReference>
<dbReference type="RefSeq" id="XP_002172773.1">
    <property type="nucleotide sequence ID" value="XM_002172737.2"/>
</dbReference>
<dbReference type="STRING" id="402676.B6JY62"/>
<dbReference type="Gene3D" id="2.40.50.100">
    <property type="match status" value="1"/>
</dbReference>
<dbReference type="FunFam" id="2.40.50.140:FF:000038">
    <property type="entry name" value="Exosome complex component RRP4"/>
    <property type="match status" value="1"/>
</dbReference>
<evidence type="ECO:0000313" key="10">
    <source>
        <dbReference type="Proteomes" id="UP000001744"/>
    </source>
</evidence>
<dbReference type="GO" id="GO:0000176">
    <property type="term" value="C:nuclear exosome (RNase complex)"/>
    <property type="evidence" value="ECO:0000318"/>
    <property type="project" value="GO_Central"/>
</dbReference>
<dbReference type="PANTHER" id="PTHR21321:SF4">
    <property type="entry name" value="EXOSOME COMPLEX COMPONENT RRP4"/>
    <property type="match status" value="1"/>
</dbReference>
<evidence type="ECO:0000256" key="4">
    <source>
        <dbReference type="ARBA" id="ARBA00022835"/>
    </source>
</evidence>
<dbReference type="InterPro" id="IPR026699">
    <property type="entry name" value="Exosome_RNA_bind1/RRP40/RRP4"/>
</dbReference>
<dbReference type="VEuPathDB" id="FungiDB:SJAG_01521"/>
<evidence type="ECO:0000313" key="9">
    <source>
        <dbReference type="JaponicusDB" id="SJAG_01521"/>
    </source>
</evidence>
<dbReference type="PANTHER" id="PTHR21321">
    <property type="entry name" value="PNAS-3 RELATED"/>
    <property type="match status" value="1"/>
</dbReference>
<dbReference type="GO" id="GO:0003723">
    <property type="term" value="F:RNA binding"/>
    <property type="evidence" value="ECO:0000318"/>
    <property type="project" value="GO_Central"/>
</dbReference>
<dbReference type="GO" id="GO:0071035">
    <property type="term" value="P:nuclear polyadenylation-dependent rRNA catabolic process"/>
    <property type="evidence" value="ECO:0000318"/>
    <property type="project" value="GO_Central"/>
</dbReference>
<dbReference type="SUPFAM" id="SSF110324">
    <property type="entry name" value="Ribosomal L27 protein-like"/>
    <property type="match status" value="1"/>
</dbReference>
<dbReference type="JaponicusDB" id="SJAG_01521">
    <property type="gene designation" value="rrp4"/>
</dbReference>
<dbReference type="EMBL" id="KE651168">
    <property type="protein sequence ID" value="EEB06480.1"/>
    <property type="molecule type" value="Genomic_DNA"/>
</dbReference>
<protein>
    <submittedName>
        <fullName evidence="8">Exosome subunit Rrp4</fullName>
    </submittedName>
</protein>
<comment type="similarity">
    <text evidence="2">Belongs to the RRP4 family.</text>
</comment>
<dbReference type="SUPFAM" id="SSF50249">
    <property type="entry name" value="Nucleic acid-binding proteins"/>
    <property type="match status" value="1"/>
</dbReference>
<dbReference type="Pfam" id="PF21266">
    <property type="entry name" value="S1_RRP4"/>
    <property type="match status" value="1"/>
</dbReference>
<accession>B6JY62</accession>
<dbReference type="GO" id="GO:0000956">
    <property type="term" value="P:nuclear-transcribed mRNA catabolic process"/>
    <property type="evidence" value="ECO:0000318"/>
    <property type="project" value="GO_Central"/>
</dbReference>
<evidence type="ECO:0000259" key="7">
    <source>
        <dbReference type="SMART" id="SM00316"/>
    </source>
</evidence>
<evidence type="ECO:0000256" key="1">
    <source>
        <dbReference type="ARBA" id="ARBA00004123"/>
    </source>
</evidence>
<dbReference type="GO" id="GO:0000785">
    <property type="term" value="C:chromatin"/>
    <property type="evidence" value="ECO:0007669"/>
    <property type="project" value="EnsemblFungi"/>
</dbReference>
<evidence type="ECO:0000313" key="8">
    <source>
        <dbReference type="EMBL" id="EEB06480.1"/>
    </source>
</evidence>
<dbReference type="eggNOG" id="KOG3013">
    <property type="taxonomic scope" value="Eukaryota"/>
</dbReference>
<dbReference type="GO" id="GO:0005730">
    <property type="term" value="C:nucleolus"/>
    <property type="evidence" value="ECO:0007669"/>
    <property type="project" value="EnsemblFungi"/>
</dbReference>
<evidence type="ECO:0000256" key="3">
    <source>
        <dbReference type="ARBA" id="ARBA00022552"/>
    </source>
</evidence>
<comment type="subcellular location">
    <subcellularLocation>
        <location evidence="1">Nucleus</location>
    </subcellularLocation>
</comment>
<dbReference type="CDD" id="cd22525">
    <property type="entry name" value="KH-I_Rrp4_eukar"/>
    <property type="match status" value="1"/>
</dbReference>
<dbReference type="Gene3D" id="2.40.50.140">
    <property type="entry name" value="Nucleic acid-binding proteins"/>
    <property type="match status" value="1"/>
</dbReference>
<dbReference type="SMART" id="SM00316">
    <property type="entry name" value="S1"/>
    <property type="match status" value="1"/>
</dbReference>
<dbReference type="HOGENOM" id="CLU_034114_3_0_1"/>
<dbReference type="GO" id="GO:0034475">
    <property type="term" value="P:U4 snRNA 3'-end processing"/>
    <property type="evidence" value="ECO:0000318"/>
    <property type="project" value="GO_Central"/>
</dbReference>
<evidence type="ECO:0000256" key="5">
    <source>
        <dbReference type="ARBA" id="ARBA00022884"/>
    </source>
</evidence>
<keyword evidence="10" id="KW-1185">Reference proteome</keyword>
<dbReference type="CDD" id="cd05789">
    <property type="entry name" value="S1_Rrp4"/>
    <property type="match status" value="1"/>
</dbReference>
<feature type="domain" description="S1 motif" evidence="7">
    <location>
        <begin position="106"/>
        <end position="186"/>
    </location>
</feature>
<dbReference type="InterPro" id="IPR048565">
    <property type="entry name" value="S1_RRP4"/>
</dbReference>
<dbReference type="GO" id="GO:0000467">
    <property type="term" value="P:exonucleolytic trimming to generate mature 3'-end of 5.8S rRNA from tricistronic rRNA transcript (SSU-rRNA, 5.8S rRNA, LSU-rRNA)"/>
    <property type="evidence" value="ECO:0000318"/>
    <property type="project" value="GO_Central"/>
</dbReference>
<keyword evidence="5" id="KW-0694">RNA-binding</keyword>
<reference evidence="8 10" key="1">
    <citation type="journal article" date="2011" name="Science">
        <title>Comparative functional genomics of the fission yeasts.</title>
        <authorList>
            <person name="Rhind N."/>
            <person name="Chen Z."/>
            <person name="Yassour M."/>
            <person name="Thompson D.A."/>
            <person name="Haas B.J."/>
            <person name="Habib N."/>
            <person name="Wapinski I."/>
            <person name="Roy S."/>
            <person name="Lin M.F."/>
            <person name="Heiman D.I."/>
            <person name="Young S.K."/>
            <person name="Furuya K."/>
            <person name="Guo Y."/>
            <person name="Pidoux A."/>
            <person name="Chen H.M."/>
            <person name="Robbertse B."/>
            <person name="Goldberg J.M."/>
            <person name="Aoki K."/>
            <person name="Bayne E.H."/>
            <person name="Berlin A.M."/>
            <person name="Desjardins C.A."/>
            <person name="Dobbs E."/>
            <person name="Dukaj L."/>
            <person name="Fan L."/>
            <person name="FitzGerald M.G."/>
            <person name="French C."/>
            <person name="Gujja S."/>
            <person name="Hansen K."/>
            <person name="Keifenheim D."/>
            <person name="Levin J.Z."/>
            <person name="Mosher R.A."/>
            <person name="Mueller C.A."/>
            <person name="Pfiffner J."/>
            <person name="Priest M."/>
            <person name="Russ C."/>
            <person name="Smialowska A."/>
            <person name="Swoboda P."/>
            <person name="Sykes S.M."/>
            <person name="Vaughn M."/>
            <person name="Vengrova S."/>
            <person name="Yoder R."/>
            <person name="Zeng Q."/>
            <person name="Allshire R."/>
            <person name="Baulcombe D."/>
            <person name="Birren B.W."/>
            <person name="Brown W."/>
            <person name="Ekwall K."/>
            <person name="Kellis M."/>
            <person name="Leatherwood J."/>
            <person name="Levin H."/>
            <person name="Margalit H."/>
            <person name="Martienssen R."/>
            <person name="Nieduszynski C.A."/>
            <person name="Spatafora J.W."/>
            <person name="Friedman N."/>
            <person name="Dalgaard J.Z."/>
            <person name="Baumann P."/>
            <person name="Niki H."/>
            <person name="Regev A."/>
            <person name="Nusbaum C."/>
        </authorList>
    </citation>
    <scope>NUCLEOTIDE SEQUENCE [LARGE SCALE GENOMIC DNA]</scope>
    <source>
        <strain evidence="10">yFS275 / FY16936</strain>
    </source>
</reference>
<dbReference type="Proteomes" id="UP000001744">
    <property type="component" value="Unassembled WGS sequence"/>
</dbReference>